<gene>
    <name evidence="1" type="ORF">LCGC14_0380470</name>
</gene>
<evidence type="ECO:0000313" key="1">
    <source>
        <dbReference type="EMBL" id="KKN75426.1"/>
    </source>
</evidence>
<organism evidence="1">
    <name type="scientific">marine sediment metagenome</name>
    <dbReference type="NCBI Taxonomy" id="412755"/>
    <lineage>
        <taxon>unclassified sequences</taxon>
        <taxon>metagenomes</taxon>
        <taxon>ecological metagenomes</taxon>
    </lineage>
</organism>
<reference evidence="1" key="1">
    <citation type="journal article" date="2015" name="Nature">
        <title>Complex archaea that bridge the gap between prokaryotes and eukaryotes.</title>
        <authorList>
            <person name="Spang A."/>
            <person name="Saw J.H."/>
            <person name="Jorgensen S.L."/>
            <person name="Zaremba-Niedzwiedzka K."/>
            <person name="Martijn J."/>
            <person name="Lind A.E."/>
            <person name="van Eijk R."/>
            <person name="Schleper C."/>
            <person name="Guy L."/>
            <person name="Ettema T.J."/>
        </authorList>
    </citation>
    <scope>NUCLEOTIDE SEQUENCE</scope>
</reference>
<comment type="caution">
    <text evidence="1">The sequence shown here is derived from an EMBL/GenBank/DDBJ whole genome shotgun (WGS) entry which is preliminary data.</text>
</comment>
<dbReference type="AlphaFoldDB" id="A0A0F9VPP2"/>
<protein>
    <submittedName>
        <fullName evidence="1">Uncharacterized protein</fullName>
    </submittedName>
</protein>
<accession>A0A0F9VPP2</accession>
<sequence>MVLKYTQTKTFIFPTIKKEISSNDIDNPINKFLLDHKIEAVAVDYEVLDGFVFAKLHWFVEFKKGKK</sequence>
<dbReference type="EMBL" id="LAZR01000310">
    <property type="protein sequence ID" value="KKN75426.1"/>
    <property type="molecule type" value="Genomic_DNA"/>
</dbReference>
<name>A0A0F9VPP2_9ZZZZ</name>
<proteinExistence type="predicted"/>